<keyword evidence="8 9" id="KW-0472">Membrane</keyword>
<comment type="caution">
    <text evidence="10">The sequence shown here is derived from an EMBL/GenBank/DDBJ whole genome shotgun (WGS) entry which is preliminary data.</text>
</comment>
<evidence type="ECO:0000256" key="7">
    <source>
        <dbReference type="ARBA" id="ARBA00022989"/>
    </source>
</evidence>
<keyword evidence="9" id="KW-0414">Isoprene biosynthesis</keyword>
<dbReference type="Proteomes" id="UP000639403">
    <property type="component" value="Unassembled WGS sequence"/>
</dbReference>
<keyword evidence="9" id="KW-0831">Ubiquinone biosynthesis</keyword>
<feature type="transmembrane region" description="Helical" evidence="9">
    <location>
        <begin position="274"/>
        <end position="291"/>
    </location>
</feature>
<evidence type="ECO:0000256" key="5">
    <source>
        <dbReference type="ARBA" id="ARBA00022679"/>
    </source>
</evidence>
<dbReference type="CDD" id="cd13959">
    <property type="entry name" value="PT_UbiA_COQ2"/>
    <property type="match status" value="1"/>
</dbReference>
<dbReference type="FunFam" id="1.20.120.1780:FF:000001">
    <property type="entry name" value="4-hydroxybenzoate octaprenyltransferase"/>
    <property type="match status" value="1"/>
</dbReference>
<dbReference type="GO" id="GO:0005743">
    <property type="term" value="C:mitochondrial inner membrane"/>
    <property type="evidence" value="ECO:0007669"/>
    <property type="project" value="UniProtKB-SubCell"/>
</dbReference>
<evidence type="ECO:0000256" key="1">
    <source>
        <dbReference type="ARBA" id="ARBA00001946"/>
    </source>
</evidence>
<dbReference type="PANTHER" id="PTHR11048:SF28">
    <property type="entry name" value="4-HYDROXYBENZOATE POLYPRENYLTRANSFERASE, MITOCHONDRIAL"/>
    <property type="match status" value="1"/>
</dbReference>
<evidence type="ECO:0000313" key="11">
    <source>
        <dbReference type="Proteomes" id="UP000639403"/>
    </source>
</evidence>
<reference evidence="10" key="1">
    <citation type="submission" date="2020-11" db="EMBL/GenBank/DDBJ databases">
        <authorList>
            <person name="Koelle M."/>
            <person name="Horta M.A.C."/>
            <person name="Nowrousian M."/>
            <person name="Ohm R.A."/>
            <person name="Benz P."/>
            <person name="Pilgard A."/>
        </authorList>
    </citation>
    <scope>NUCLEOTIDE SEQUENCE</scope>
    <source>
        <strain evidence="10">FPRL280</strain>
    </source>
</reference>
<sequence>MAYFKLMRLHKFPAGSIVVFWPCAWGVIMSASITDMKPPQVAIQLVLYLIGSTIRHSAACIWNDICDREFDREVERCKTRPFVAGTVSMTGAVTLLISQLALGIGLLVYAGPVATRVGLFGLVFLDFPYPLMKRWTWWPQAYLGLAMTWGLPVSWVSIVSHMDWTVVPVLFLGGVSWTIHYDTIYACQDRRDDVKAGVKSTAVLFGDHVRPILSCFATFFVASLALAGVQNAQGPLYFVMTVVGTAGHLAWQLATIDFDVSADCWRMFKANGNLGYIILSGMLADYLYRCTDMLG</sequence>
<reference evidence="10" key="2">
    <citation type="journal article" name="Front. Microbiol.">
        <title>Degradative Capacity of Two Strains of Rhodonia placenta: From Phenotype to Genotype.</title>
        <authorList>
            <person name="Kolle M."/>
            <person name="Horta M.A.C."/>
            <person name="Nowrousian M."/>
            <person name="Ohm R.A."/>
            <person name="Benz J.P."/>
            <person name="Pilgard A."/>
        </authorList>
    </citation>
    <scope>NUCLEOTIDE SEQUENCE</scope>
    <source>
        <strain evidence="10">FPRL280</strain>
    </source>
</reference>
<evidence type="ECO:0000256" key="4">
    <source>
        <dbReference type="ARBA" id="ARBA00005985"/>
    </source>
</evidence>
<dbReference type="GO" id="GO:0008412">
    <property type="term" value="F:4-hydroxybenzoate polyprenyltransferase activity"/>
    <property type="evidence" value="ECO:0007669"/>
    <property type="project" value="UniProtKB-EC"/>
</dbReference>
<dbReference type="EMBL" id="JADOXO010000316">
    <property type="protein sequence ID" value="KAF9806715.1"/>
    <property type="molecule type" value="Genomic_DNA"/>
</dbReference>
<evidence type="ECO:0000256" key="8">
    <source>
        <dbReference type="ARBA" id="ARBA00023136"/>
    </source>
</evidence>
<proteinExistence type="inferred from homology"/>
<keyword evidence="6 9" id="KW-0812">Transmembrane</keyword>
<evidence type="ECO:0000256" key="3">
    <source>
        <dbReference type="ARBA" id="ARBA00005179"/>
    </source>
</evidence>
<feature type="transmembrane region" description="Helical" evidence="9">
    <location>
        <begin position="82"/>
        <end position="102"/>
    </location>
</feature>
<evidence type="ECO:0000313" key="10">
    <source>
        <dbReference type="EMBL" id="KAF9806715.1"/>
    </source>
</evidence>
<keyword evidence="9" id="KW-0999">Mitochondrion inner membrane</keyword>
<dbReference type="Gene3D" id="1.10.357.140">
    <property type="entry name" value="UbiA prenyltransferase"/>
    <property type="match status" value="1"/>
</dbReference>
<feature type="transmembrane region" description="Helical" evidence="9">
    <location>
        <begin position="45"/>
        <end position="62"/>
    </location>
</feature>
<dbReference type="InterPro" id="IPR000537">
    <property type="entry name" value="UbiA_prenyltransferase"/>
</dbReference>
<comment type="similarity">
    <text evidence="4 9">Belongs to the UbiA prenyltransferase family.</text>
</comment>
<evidence type="ECO:0000256" key="6">
    <source>
        <dbReference type="ARBA" id="ARBA00022692"/>
    </source>
</evidence>
<dbReference type="HAMAP" id="MF_01635">
    <property type="entry name" value="UbiA"/>
    <property type="match status" value="1"/>
</dbReference>
<feature type="transmembrane region" description="Helical" evidence="9">
    <location>
        <begin position="236"/>
        <end position="254"/>
    </location>
</feature>
<dbReference type="InterPro" id="IPR006370">
    <property type="entry name" value="HB_polyprenyltransferase-like"/>
</dbReference>
<dbReference type="AlphaFoldDB" id="A0A8H7NW68"/>
<comment type="subcellular location">
    <subcellularLocation>
        <location evidence="2">Membrane</location>
        <topology evidence="2">Multi-pass membrane protein</topology>
    </subcellularLocation>
    <subcellularLocation>
        <location evidence="9">Mitochondrion inner membrane</location>
        <topology evidence="9">Multi-pass membrane protein</topology>
        <orientation evidence="9">Matrix side</orientation>
    </subcellularLocation>
</comment>
<dbReference type="InterPro" id="IPR039653">
    <property type="entry name" value="Prenyltransferase"/>
</dbReference>
<keyword evidence="7 9" id="KW-1133">Transmembrane helix</keyword>
<protein>
    <recommendedName>
        <fullName evidence="9">4-hydroxybenzoate polyprenyltransferase, mitochondrial</fullName>
        <shortName evidence="9">4-HB polyprenyltransferase</shortName>
        <ecNumber evidence="9">2.5.1.39</ecNumber>
    </recommendedName>
    <alternativeName>
        <fullName evidence="9">Para-hydroxybenzoate--polyprenyltransferase</fullName>
        <shortName evidence="9">PHB:PPT</shortName>
        <shortName evidence="9">PHB:polyprenyltransferase</shortName>
    </alternativeName>
</protein>
<comment type="catalytic activity">
    <reaction evidence="9">
        <text>an all-trans-polyprenyl diphosphate + 4-hydroxybenzoate = a 4-hydroxy-3-(all-trans-polyprenyl)benzoate + diphosphate</text>
        <dbReference type="Rhea" id="RHEA:44504"/>
        <dbReference type="Rhea" id="RHEA-COMP:9514"/>
        <dbReference type="Rhea" id="RHEA-COMP:9564"/>
        <dbReference type="ChEBI" id="CHEBI:17879"/>
        <dbReference type="ChEBI" id="CHEBI:33019"/>
        <dbReference type="ChEBI" id="CHEBI:58914"/>
        <dbReference type="ChEBI" id="CHEBI:78396"/>
        <dbReference type="EC" id="2.5.1.39"/>
    </reaction>
</comment>
<gene>
    <name evidence="10" type="ORF">IEO21_08573</name>
</gene>
<comment type="pathway">
    <text evidence="9">Cofactor biosynthesis; ubiquinone biosynthesis.</text>
</comment>
<feature type="transmembrane region" description="Helical" evidence="9">
    <location>
        <begin position="141"/>
        <end position="162"/>
    </location>
</feature>
<dbReference type="InterPro" id="IPR044878">
    <property type="entry name" value="UbiA_sf"/>
</dbReference>
<keyword evidence="5 9" id="KW-0808">Transferase</keyword>
<dbReference type="FunFam" id="1.10.357.140:FF:000008">
    <property type="entry name" value="4-hydroxybenzoate octaprenyltransferase"/>
    <property type="match status" value="1"/>
</dbReference>
<organism evidence="10 11">
    <name type="scientific">Rhodonia placenta</name>
    <dbReference type="NCBI Taxonomy" id="104341"/>
    <lineage>
        <taxon>Eukaryota</taxon>
        <taxon>Fungi</taxon>
        <taxon>Dikarya</taxon>
        <taxon>Basidiomycota</taxon>
        <taxon>Agaricomycotina</taxon>
        <taxon>Agaricomycetes</taxon>
        <taxon>Polyporales</taxon>
        <taxon>Adustoporiaceae</taxon>
        <taxon>Rhodonia</taxon>
    </lineage>
</organism>
<feature type="transmembrane region" description="Helical" evidence="9">
    <location>
        <begin position="211"/>
        <end position="229"/>
    </location>
</feature>
<keyword evidence="9" id="KW-0496">Mitochondrion</keyword>
<comment type="function">
    <text evidence="9">Catalyzes the prenylation of para-hydroxybenzoate (PHB) with an all-trans polyprenyl group. Mediates the second step in the final reaction sequence of coenzyme Q (CoQ) biosynthesis, which is the condensation of the polyisoprenoid side chain with PHB, generating the first membrane-bound Q intermediate.</text>
</comment>
<dbReference type="Gene3D" id="1.20.120.1780">
    <property type="entry name" value="UbiA prenyltransferase"/>
    <property type="match status" value="1"/>
</dbReference>
<feature type="transmembrane region" description="Helical" evidence="9">
    <location>
        <begin position="12"/>
        <end position="33"/>
    </location>
</feature>
<comment type="pathway">
    <text evidence="3">Secondary metabolite biosynthesis.</text>
</comment>
<evidence type="ECO:0000256" key="9">
    <source>
        <dbReference type="HAMAP-Rule" id="MF_03189"/>
    </source>
</evidence>
<accession>A0A8H7NW68</accession>
<dbReference type="UniPathway" id="UPA00232"/>
<dbReference type="PANTHER" id="PTHR11048">
    <property type="entry name" value="PRENYLTRANSFERASES"/>
    <property type="match status" value="1"/>
</dbReference>
<name>A0A8H7NW68_9APHY</name>
<dbReference type="GO" id="GO:0006744">
    <property type="term" value="P:ubiquinone biosynthetic process"/>
    <property type="evidence" value="ECO:0007669"/>
    <property type="project" value="UniProtKB-UniRule"/>
</dbReference>
<dbReference type="EC" id="2.5.1.39" evidence="9"/>
<comment type="cofactor">
    <cofactor evidence="1 9">
        <name>Mg(2+)</name>
        <dbReference type="ChEBI" id="CHEBI:18420"/>
    </cofactor>
</comment>
<dbReference type="Pfam" id="PF01040">
    <property type="entry name" value="UbiA"/>
    <property type="match status" value="1"/>
</dbReference>
<dbReference type="GO" id="GO:0008299">
    <property type="term" value="P:isoprenoid biosynthetic process"/>
    <property type="evidence" value="ECO:0007669"/>
    <property type="project" value="UniProtKB-UniRule"/>
</dbReference>
<evidence type="ECO:0000256" key="2">
    <source>
        <dbReference type="ARBA" id="ARBA00004141"/>
    </source>
</evidence>